<accession>A0ABR3Z5J9</accession>
<sequence>MADKYPNRPLIVLGTAGIGDSSIDPELLLDTPEQLGPFLDEFYNRGYRVIDTARNYPPGAPATAEPRIARHNTDGRFVVDTKVFSFTPGDHNEEGLAKSIDGSLAVLGGHPINVEYLHVPERTTPFADTLAAMDKYQKEGKFKKLGISNYPPEEVQQLLSIAQEKGYVAPSVFQGCYNPISRDIEKDLFPILRANNVSFYAYSPAAGGIFSDKKRPGNRFESSGMVGTIYTSMYKRPSIEAAVERVRKVAREHNVPGHDASLRWTVYHSQLLGEHGDAVIVGASNLEQLKKNLDAIEAGPLPQAVVDAVNAVNDSINDEDKQQYKF</sequence>
<keyword evidence="4" id="KW-1185">Reference proteome</keyword>
<organism evidence="3 4">
    <name type="scientific">Sporothrix stenoceras</name>
    <dbReference type="NCBI Taxonomy" id="5173"/>
    <lineage>
        <taxon>Eukaryota</taxon>
        <taxon>Fungi</taxon>
        <taxon>Dikarya</taxon>
        <taxon>Ascomycota</taxon>
        <taxon>Pezizomycotina</taxon>
        <taxon>Sordariomycetes</taxon>
        <taxon>Sordariomycetidae</taxon>
        <taxon>Ophiostomatales</taxon>
        <taxon>Ophiostomataceae</taxon>
        <taxon>Sporothrix</taxon>
    </lineage>
</organism>
<protein>
    <recommendedName>
        <fullName evidence="2">NADP-dependent oxidoreductase domain-containing protein</fullName>
    </recommendedName>
</protein>
<reference evidence="3 4" key="1">
    <citation type="journal article" date="2024" name="IMA Fungus">
        <title>IMA Genome - F19 : A genome assembly and annotation guide to empower mycologists, including annotated draft genome sequences of Ceratocystis pirilliformis, Diaporthe australafricana, Fusarium ophioides, Paecilomyces lecythidis, and Sporothrix stenoceras.</title>
        <authorList>
            <person name="Aylward J."/>
            <person name="Wilson A.M."/>
            <person name="Visagie C.M."/>
            <person name="Spraker J."/>
            <person name="Barnes I."/>
            <person name="Buitendag C."/>
            <person name="Ceriani C."/>
            <person name="Del Mar Angel L."/>
            <person name="du Plessis D."/>
            <person name="Fuchs T."/>
            <person name="Gasser K."/>
            <person name="Kramer D."/>
            <person name="Li W."/>
            <person name="Munsamy K."/>
            <person name="Piso A."/>
            <person name="Price J.L."/>
            <person name="Sonnekus B."/>
            <person name="Thomas C."/>
            <person name="van der Nest A."/>
            <person name="van Dijk A."/>
            <person name="van Heerden A."/>
            <person name="van Vuuren N."/>
            <person name="Yilmaz N."/>
            <person name="Duong T.A."/>
            <person name="van der Merwe N.A."/>
            <person name="Wingfield M.J."/>
            <person name="Wingfield B.D."/>
        </authorList>
    </citation>
    <scope>NUCLEOTIDE SEQUENCE [LARGE SCALE GENOMIC DNA]</scope>
    <source>
        <strain evidence="3 4">CMW 5346</strain>
    </source>
</reference>
<gene>
    <name evidence="3" type="ORF">Sste5346_005010</name>
</gene>
<dbReference type="Pfam" id="PF00248">
    <property type="entry name" value="Aldo_ket_red"/>
    <property type="match status" value="1"/>
</dbReference>
<dbReference type="InterPro" id="IPR023210">
    <property type="entry name" value="NADP_OxRdtase_dom"/>
</dbReference>
<evidence type="ECO:0000259" key="2">
    <source>
        <dbReference type="Pfam" id="PF00248"/>
    </source>
</evidence>
<name>A0ABR3Z5J9_9PEZI</name>
<dbReference type="CDD" id="cd19075">
    <property type="entry name" value="AKR_AKR7A1-5"/>
    <property type="match status" value="1"/>
</dbReference>
<dbReference type="PANTHER" id="PTHR43364">
    <property type="entry name" value="NADH-SPECIFIC METHYLGLYOXAL REDUCTASE-RELATED"/>
    <property type="match status" value="1"/>
</dbReference>
<dbReference type="EMBL" id="JAWCUI010000025">
    <property type="protein sequence ID" value="KAL1895911.1"/>
    <property type="molecule type" value="Genomic_DNA"/>
</dbReference>
<feature type="domain" description="NADP-dependent oxidoreductase" evidence="2">
    <location>
        <begin position="11"/>
        <end position="313"/>
    </location>
</feature>
<dbReference type="PANTHER" id="PTHR43364:SF4">
    <property type="entry name" value="NAD(P)-LINKED OXIDOREDUCTASE SUPERFAMILY PROTEIN"/>
    <property type="match status" value="1"/>
</dbReference>
<evidence type="ECO:0000313" key="4">
    <source>
        <dbReference type="Proteomes" id="UP001583186"/>
    </source>
</evidence>
<keyword evidence="1" id="KW-0560">Oxidoreductase</keyword>
<dbReference type="Proteomes" id="UP001583186">
    <property type="component" value="Unassembled WGS sequence"/>
</dbReference>
<proteinExistence type="predicted"/>
<dbReference type="Gene3D" id="3.20.20.100">
    <property type="entry name" value="NADP-dependent oxidoreductase domain"/>
    <property type="match status" value="1"/>
</dbReference>
<comment type="caution">
    <text evidence="3">The sequence shown here is derived from an EMBL/GenBank/DDBJ whole genome shotgun (WGS) entry which is preliminary data.</text>
</comment>
<evidence type="ECO:0000256" key="1">
    <source>
        <dbReference type="ARBA" id="ARBA00023002"/>
    </source>
</evidence>
<dbReference type="InterPro" id="IPR036812">
    <property type="entry name" value="NAD(P)_OxRdtase_dom_sf"/>
</dbReference>
<dbReference type="SUPFAM" id="SSF51430">
    <property type="entry name" value="NAD(P)-linked oxidoreductase"/>
    <property type="match status" value="1"/>
</dbReference>
<dbReference type="InterPro" id="IPR050523">
    <property type="entry name" value="AKR_Detox_Biosynth"/>
</dbReference>
<evidence type="ECO:0000313" key="3">
    <source>
        <dbReference type="EMBL" id="KAL1895911.1"/>
    </source>
</evidence>